<accession>A0A7W6W7H1</accession>
<dbReference type="Gene3D" id="3.90.226.10">
    <property type="entry name" value="2-enoyl-CoA Hydratase, Chain A, domain 1"/>
    <property type="match status" value="1"/>
</dbReference>
<dbReference type="Pfam" id="PF01972">
    <property type="entry name" value="SDH_protease"/>
    <property type="match status" value="1"/>
</dbReference>
<reference evidence="1 2" key="1">
    <citation type="submission" date="2020-08" db="EMBL/GenBank/DDBJ databases">
        <title>Genomic Encyclopedia of Type Strains, Phase IV (KMG-V): Genome sequencing to study the core and pangenomes of soil and plant-associated prokaryotes.</title>
        <authorList>
            <person name="Whitman W."/>
        </authorList>
    </citation>
    <scope>NUCLEOTIDE SEQUENCE [LARGE SCALE GENOMIC DNA]</scope>
    <source>
        <strain evidence="1 2">SEMIA 4089</strain>
    </source>
</reference>
<dbReference type="InterPro" id="IPR029045">
    <property type="entry name" value="ClpP/crotonase-like_dom_sf"/>
</dbReference>
<dbReference type="Proteomes" id="UP000540909">
    <property type="component" value="Unassembled WGS sequence"/>
</dbReference>
<proteinExistence type="predicted"/>
<protein>
    <recommendedName>
        <fullName evidence="3">Serine dehydrogenasease</fullName>
    </recommendedName>
</protein>
<organism evidence="1 2">
    <name type="scientific">Rhizobium esperanzae</name>
    <dbReference type="NCBI Taxonomy" id="1967781"/>
    <lineage>
        <taxon>Bacteria</taxon>
        <taxon>Pseudomonadati</taxon>
        <taxon>Pseudomonadota</taxon>
        <taxon>Alphaproteobacteria</taxon>
        <taxon>Hyphomicrobiales</taxon>
        <taxon>Rhizobiaceae</taxon>
        <taxon>Rhizobium/Agrobacterium group</taxon>
        <taxon>Rhizobium</taxon>
    </lineage>
</organism>
<comment type="caution">
    <text evidence="1">The sequence shown here is derived from an EMBL/GenBank/DDBJ whole genome shotgun (WGS) entry which is preliminary data.</text>
</comment>
<sequence>MNPADLDHAILAHVNAKAKVLEDALASDVICYFGTIHPQITRPFRNFVEEVKKASSRTENTLTIVLRSPGGSAETAERMVSVVRHHYGTVNFVVPDHAMSAGTIFCMSGDRIYMDYSSALGPIDPQVMSSDGSGYIAALGYLDKVTEITAKAVLTPADVVFLRSLDLGKLALYEQAKNLSISLLKKWLVVYKFKDWTVHRTTNPGVPVSLEEKEARAEEIAAALSDNKRWHMHGRALGIERLLELRLEIDDYSKDENLRVAIREYNDLLTGYADRQNMPIYLHSHHTETP</sequence>
<dbReference type="InterPro" id="IPR002825">
    <property type="entry name" value="Pept_S49_ser-pept_pro"/>
</dbReference>
<dbReference type="RefSeq" id="WP_184473069.1">
    <property type="nucleotide sequence ID" value="NZ_JACIFY010000024.1"/>
</dbReference>
<evidence type="ECO:0000313" key="2">
    <source>
        <dbReference type="Proteomes" id="UP000540909"/>
    </source>
</evidence>
<evidence type="ECO:0008006" key="3">
    <source>
        <dbReference type="Google" id="ProtNLM"/>
    </source>
</evidence>
<name>A0A7W6W7H1_9HYPH</name>
<gene>
    <name evidence="1" type="ORF">GGD57_005307</name>
</gene>
<evidence type="ECO:0000313" key="1">
    <source>
        <dbReference type="EMBL" id="MBB4238693.1"/>
    </source>
</evidence>
<dbReference type="PANTHER" id="PTHR35984:SF1">
    <property type="entry name" value="PERIPLASMIC SERINE PROTEASE"/>
    <property type="match status" value="1"/>
</dbReference>
<dbReference type="SUPFAM" id="SSF52096">
    <property type="entry name" value="ClpP/crotonase"/>
    <property type="match status" value="1"/>
</dbReference>
<dbReference type="GO" id="GO:0016020">
    <property type="term" value="C:membrane"/>
    <property type="evidence" value="ECO:0007669"/>
    <property type="project" value="InterPro"/>
</dbReference>
<dbReference type="AlphaFoldDB" id="A0A7W6W7H1"/>
<dbReference type="PANTHER" id="PTHR35984">
    <property type="entry name" value="PERIPLASMIC SERINE PROTEASE"/>
    <property type="match status" value="1"/>
</dbReference>
<dbReference type="EMBL" id="JACIFY010000024">
    <property type="protein sequence ID" value="MBB4238693.1"/>
    <property type="molecule type" value="Genomic_DNA"/>
</dbReference>